<evidence type="ECO:0000256" key="1">
    <source>
        <dbReference type="SAM" id="SignalP"/>
    </source>
</evidence>
<dbReference type="SUPFAM" id="SSF49373">
    <property type="entry name" value="Invasin/intimin cell-adhesion fragments"/>
    <property type="match status" value="1"/>
</dbReference>
<sequence length="937" mass="93561">MTSKASLRAALLALAGLVSACGGGGGDSSCLIPDLCGGSSSGGSSGGSNSGVTAAKSRLKVLGPVNDATGTRYGSGQLVLAPSSRTLGFVARLEDIRNTNNPRPLAGYDINLDVLSGGTAYTKARSVVLSSDGVCPATGGARGATTDASGEVTFCFVAPPTSEVDAGDELALSLRASAFLPTTAGSTSVTAVRDSFALYVENPSNSYTLTVAGPNGEPTDAATVGAGETLSGFTATLASEAGASLPSPRPFVRLTSSLGDIVGTTASGGTVNSRGVLNFGYKGGCPDSAATTEVVTLTAAATVGGQPVEQEYNLNVVRRATTLSITLPSGGSAFYSGDTLQGISYRLVRSGGGSVAATPITVQAAVVTNGISTPVGKFIEPVTGDFGNPLTLPASSSGSLTLNYQAESGLRSNQTVTLTAGASDDSLCIRSTATSKTLQVQQKGTGSLVLLGDSGEPSGGISLGQEEIGSLVIRALDGRGNAVPDVAISLSASSGRIEIPGSPGASTAATGADGSLLIDYVAPSTIAEEGSATLTASGTVDGRALSGSYRVLLVPPTPPSAPVLTLSGPGEASPGIERTGYVARLQRLDGTAVQGTTVNLTASNGTVTVYEAGTPRPGVTALATDATGKLSFSLTPSSSLSSDTTAVITAAVASGQALSAECSSNADAVCSRSSNVTVRKDRFQFTAPLYGAAVAVGSANAQALNFAWQTADGSSVAECVDLSVSFTGAGDASYGLIVGSDPTPQTQKRRAQLNASGAFSTPISVYSDRSGFLEITARENRGCAATASGPLTATTGVQFFDEVCGTTSDGRNCVDLSAPVRVLTSPDSSGAQRTATLTLDVRNNAYQPIDGAPVSFTITSPVSCAGALNERVFPGGGTTNANGTATTQYFVPNFSPQLANGTSCQVEIQGCVRGRSGSDPDAVFCSTRTVIVQQPTP</sequence>
<dbReference type="EMBL" id="RJVO01000001">
    <property type="protein sequence ID" value="ROH93122.1"/>
    <property type="molecule type" value="Genomic_DNA"/>
</dbReference>
<dbReference type="InterPro" id="IPR013783">
    <property type="entry name" value="Ig-like_fold"/>
</dbReference>
<feature type="signal peptide" evidence="1">
    <location>
        <begin position="1"/>
        <end position="20"/>
    </location>
</feature>
<comment type="caution">
    <text evidence="2">The sequence shown here is derived from an EMBL/GenBank/DDBJ whole genome shotgun (WGS) entry which is preliminary data.</text>
</comment>
<gene>
    <name evidence="2" type="ORF">ED208_00885</name>
</gene>
<dbReference type="InterPro" id="IPR008964">
    <property type="entry name" value="Invasin/intimin_cell_adhesion"/>
</dbReference>
<evidence type="ECO:0000313" key="3">
    <source>
        <dbReference type="Proteomes" id="UP000282106"/>
    </source>
</evidence>
<dbReference type="AlphaFoldDB" id="A0A3N0VK43"/>
<protein>
    <recommendedName>
        <fullName evidence="4">Big-1 domain-containing protein</fullName>
    </recommendedName>
</protein>
<proteinExistence type="predicted"/>
<keyword evidence="1" id="KW-0732">Signal</keyword>
<dbReference type="InParanoid" id="A0A3N0VK43"/>
<reference evidence="2 3" key="1">
    <citation type="submission" date="2018-10" db="EMBL/GenBank/DDBJ databases">
        <authorList>
            <person name="Chen W.-M."/>
        </authorList>
    </citation>
    <scope>NUCLEOTIDE SEQUENCE [LARGE SCALE GENOMIC DNA]</scope>
    <source>
        <strain evidence="2 3">THS-13</strain>
    </source>
</reference>
<keyword evidence="3" id="KW-1185">Reference proteome</keyword>
<feature type="chain" id="PRO_5018037719" description="Big-1 domain-containing protein" evidence="1">
    <location>
        <begin position="21"/>
        <end position="937"/>
    </location>
</feature>
<dbReference type="Proteomes" id="UP000282106">
    <property type="component" value="Unassembled WGS sequence"/>
</dbReference>
<dbReference type="PROSITE" id="PS51257">
    <property type="entry name" value="PROKAR_LIPOPROTEIN"/>
    <property type="match status" value="1"/>
</dbReference>
<organism evidence="2 3">
    <name type="scientific">Stagnimonas aquatica</name>
    <dbReference type="NCBI Taxonomy" id="2689987"/>
    <lineage>
        <taxon>Bacteria</taxon>
        <taxon>Pseudomonadati</taxon>
        <taxon>Pseudomonadota</taxon>
        <taxon>Gammaproteobacteria</taxon>
        <taxon>Nevskiales</taxon>
        <taxon>Nevskiaceae</taxon>
        <taxon>Stagnimonas</taxon>
    </lineage>
</organism>
<dbReference type="Gene3D" id="2.60.40.10">
    <property type="entry name" value="Immunoglobulins"/>
    <property type="match status" value="1"/>
</dbReference>
<evidence type="ECO:0008006" key="4">
    <source>
        <dbReference type="Google" id="ProtNLM"/>
    </source>
</evidence>
<dbReference type="RefSeq" id="WP_123209974.1">
    <property type="nucleotide sequence ID" value="NZ_RJVO01000001.1"/>
</dbReference>
<name>A0A3N0VK43_9GAMM</name>
<accession>A0A3N0VK43</accession>
<evidence type="ECO:0000313" key="2">
    <source>
        <dbReference type="EMBL" id="ROH93122.1"/>
    </source>
</evidence>